<organism evidence="3 4">
    <name type="scientific">Rothia mucilaginosa</name>
    <dbReference type="NCBI Taxonomy" id="43675"/>
    <lineage>
        <taxon>Bacteria</taxon>
        <taxon>Bacillati</taxon>
        <taxon>Actinomycetota</taxon>
        <taxon>Actinomycetes</taxon>
        <taxon>Micrococcales</taxon>
        <taxon>Micrococcaceae</taxon>
        <taxon>Rothia</taxon>
    </lineage>
</organism>
<evidence type="ECO:0000313" key="4">
    <source>
        <dbReference type="Proteomes" id="UP000756427"/>
    </source>
</evidence>
<gene>
    <name evidence="3" type="ORF">HXO64_05370</name>
</gene>
<dbReference type="NCBIfam" id="TIGR01554">
    <property type="entry name" value="major_cap_HK97"/>
    <property type="match status" value="1"/>
</dbReference>
<dbReference type="SUPFAM" id="SSF56563">
    <property type="entry name" value="Major capsid protein gp5"/>
    <property type="match status" value="1"/>
</dbReference>
<dbReference type="Pfam" id="PF05065">
    <property type="entry name" value="Phage_capsid"/>
    <property type="match status" value="1"/>
</dbReference>
<comment type="subcellular location">
    <subcellularLocation>
        <location evidence="1">Virion</location>
    </subcellularLocation>
</comment>
<feature type="domain" description="Phage capsid-like C-terminal" evidence="2">
    <location>
        <begin position="15"/>
        <end position="300"/>
    </location>
</feature>
<dbReference type="InterPro" id="IPR054612">
    <property type="entry name" value="Phage_capsid-like_C"/>
</dbReference>
<dbReference type="RefSeq" id="WP_303975796.1">
    <property type="nucleotide sequence ID" value="NZ_CAXOMR010000018.1"/>
</dbReference>
<dbReference type="Proteomes" id="UP000756427">
    <property type="component" value="Unassembled WGS sequence"/>
</dbReference>
<dbReference type="Gene3D" id="3.30.2400.10">
    <property type="entry name" value="Major capsid protein gp5"/>
    <property type="match status" value="1"/>
</dbReference>
<evidence type="ECO:0000313" key="3">
    <source>
        <dbReference type="EMBL" id="MBF1663969.1"/>
    </source>
</evidence>
<dbReference type="Gene3D" id="3.30.2320.10">
    <property type="entry name" value="hypothetical protein PF0899 domain"/>
    <property type="match status" value="1"/>
</dbReference>
<protein>
    <submittedName>
        <fullName evidence="3">Phage major capsid protein</fullName>
    </submittedName>
</protein>
<reference evidence="3" key="1">
    <citation type="submission" date="2020-04" db="EMBL/GenBank/DDBJ databases">
        <title>Deep metagenomics examines the oral microbiome during advanced dental caries in children, revealing novel taxa and co-occurrences with host molecules.</title>
        <authorList>
            <person name="Baker J.L."/>
            <person name="Morton J.T."/>
            <person name="Dinis M."/>
            <person name="Alvarez R."/>
            <person name="Tran N.C."/>
            <person name="Knight R."/>
            <person name="Edlund A."/>
        </authorList>
    </citation>
    <scope>NUCLEOTIDE SEQUENCE</scope>
    <source>
        <strain evidence="3">JCVI_44_bin.2</strain>
    </source>
</reference>
<comment type="caution">
    <text evidence="3">The sequence shown here is derived from an EMBL/GenBank/DDBJ whole genome shotgun (WGS) entry which is preliminary data.</text>
</comment>
<dbReference type="InterPro" id="IPR024455">
    <property type="entry name" value="Phage_capsid"/>
</dbReference>
<proteinExistence type="predicted"/>
<evidence type="ECO:0000259" key="2">
    <source>
        <dbReference type="Pfam" id="PF05065"/>
    </source>
</evidence>
<dbReference type="AlphaFoldDB" id="A0A930PXZ6"/>
<sequence>MAITAATKTSNLAGFIRPEIAQAYFAEVQKASVVQSLARQVPLSVSGEAIPVLTEKPTASWVEEGAKKPTTQAGLTMKTMTPKKIAAIAVVSAEVVRANPGNYMEVLRQEIAESFARAFDDAVIHGTSNPFGVGTNLASTSKTVKLGTSPANKGGIFADLNSGLDLLVKDKKKLNGFVFDDVAEPLFNASVDANGRPLFVPEPTVATAAVRSGTVLGRPASFADTVANGTTAGSVVGIGGDFSKALWGTVGGINFDVSTESTVTIGNQLVSLWENNLVAIRAEAEFGWLIESNAHFVKYTL</sequence>
<evidence type="ECO:0000256" key="1">
    <source>
        <dbReference type="ARBA" id="ARBA00004328"/>
    </source>
</evidence>
<dbReference type="EMBL" id="JABZXR010000020">
    <property type="protein sequence ID" value="MBF1663969.1"/>
    <property type="molecule type" value="Genomic_DNA"/>
</dbReference>
<name>A0A930PXZ6_9MICC</name>
<accession>A0A930PXZ6</accession>